<sequence>MHHLTDVHCFQILDKTNLASFLNGLDQAPPRWEINFSLLNHSVGNLQVKPIAISCWNFSFGFPVSFRAKGFQTFVYRQFIITTTSITTIITIKITTTGMTEGTNLMRSSVEGK</sequence>
<evidence type="ECO:0000313" key="1">
    <source>
        <dbReference type="EMBL" id="GIY75104.1"/>
    </source>
</evidence>
<dbReference type="Proteomes" id="UP001054837">
    <property type="component" value="Unassembled WGS sequence"/>
</dbReference>
<proteinExistence type="predicted"/>
<protein>
    <submittedName>
        <fullName evidence="1">Uncharacterized protein</fullName>
    </submittedName>
</protein>
<dbReference type="EMBL" id="BPLQ01013825">
    <property type="protein sequence ID" value="GIY75104.1"/>
    <property type="molecule type" value="Genomic_DNA"/>
</dbReference>
<evidence type="ECO:0000313" key="2">
    <source>
        <dbReference type="Proteomes" id="UP001054837"/>
    </source>
</evidence>
<organism evidence="1 2">
    <name type="scientific">Caerostris darwini</name>
    <dbReference type="NCBI Taxonomy" id="1538125"/>
    <lineage>
        <taxon>Eukaryota</taxon>
        <taxon>Metazoa</taxon>
        <taxon>Ecdysozoa</taxon>
        <taxon>Arthropoda</taxon>
        <taxon>Chelicerata</taxon>
        <taxon>Arachnida</taxon>
        <taxon>Araneae</taxon>
        <taxon>Araneomorphae</taxon>
        <taxon>Entelegynae</taxon>
        <taxon>Araneoidea</taxon>
        <taxon>Araneidae</taxon>
        <taxon>Caerostris</taxon>
    </lineage>
</organism>
<name>A0AAV4VZL8_9ARAC</name>
<reference evidence="1 2" key="1">
    <citation type="submission" date="2021-06" db="EMBL/GenBank/DDBJ databases">
        <title>Caerostris darwini draft genome.</title>
        <authorList>
            <person name="Kono N."/>
            <person name="Arakawa K."/>
        </authorList>
    </citation>
    <scope>NUCLEOTIDE SEQUENCE [LARGE SCALE GENOMIC DNA]</scope>
</reference>
<accession>A0AAV4VZL8</accession>
<gene>
    <name evidence="1" type="ORF">CDAR_371991</name>
</gene>
<dbReference type="AlphaFoldDB" id="A0AAV4VZL8"/>
<comment type="caution">
    <text evidence="1">The sequence shown here is derived from an EMBL/GenBank/DDBJ whole genome shotgun (WGS) entry which is preliminary data.</text>
</comment>
<keyword evidence="2" id="KW-1185">Reference proteome</keyword>